<keyword evidence="10" id="KW-0175">Coiled coil</keyword>
<keyword evidence="2 9" id="KW-0805">Transcription regulation</keyword>
<evidence type="ECO:0000256" key="10">
    <source>
        <dbReference type="SAM" id="Coils"/>
    </source>
</evidence>
<keyword evidence="3 7" id="KW-0238">DNA-binding</keyword>
<dbReference type="AlphaFoldDB" id="A0A8T1N341"/>
<keyword evidence="4 9" id="KW-0804">Transcription</keyword>
<comment type="similarity">
    <text evidence="6 9">Belongs to the HD-ZIP homeobox family. Class I subfamily.</text>
</comment>
<dbReference type="FunFam" id="1.10.10.60:FF:000144">
    <property type="entry name" value="homeobox-leucine zipper protein ATHB-6-like"/>
    <property type="match status" value="1"/>
</dbReference>
<gene>
    <name evidence="12" type="ORF">CIPAW_16G032900</name>
    <name evidence="13" type="ORF">I3842_16G032300</name>
</gene>
<reference evidence="12" key="1">
    <citation type="submission" date="2020-12" db="EMBL/GenBank/DDBJ databases">
        <title>WGS assembly of Carya illinoinensis cv. Pawnee.</title>
        <authorList>
            <person name="Platts A."/>
            <person name="Shu S."/>
            <person name="Wright S."/>
            <person name="Barry K."/>
            <person name="Edger P."/>
            <person name="Pires J.C."/>
            <person name="Schmutz J."/>
        </authorList>
    </citation>
    <scope>NUCLEOTIDE SEQUENCE</scope>
    <source>
        <tissue evidence="12">Leaf</tissue>
    </source>
</reference>
<dbReference type="Pfam" id="PF02183">
    <property type="entry name" value="HALZ"/>
    <property type="match status" value="1"/>
</dbReference>
<name>A0A8T1N341_CARIL</name>
<evidence type="ECO:0000256" key="8">
    <source>
        <dbReference type="RuleBase" id="RU000682"/>
    </source>
</evidence>
<dbReference type="Proteomes" id="UP000811246">
    <property type="component" value="Chromosome 16"/>
</dbReference>
<dbReference type="Pfam" id="PF00046">
    <property type="entry name" value="Homeodomain"/>
    <property type="match status" value="1"/>
</dbReference>
<feature type="coiled-coil region" evidence="10">
    <location>
        <begin position="118"/>
        <end position="152"/>
    </location>
</feature>
<dbReference type="GO" id="GO:0000976">
    <property type="term" value="F:transcription cis-regulatory region binding"/>
    <property type="evidence" value="ECO:0007669"/>
    <property type="project" value="UniProtKB-ARBA"/>
</dbReference>
<reference evidence="13" key="2">
    <citation type="submission" date="2021-01" db="EMBL/GenBank/DDBJ databases">
        <authorList>
            <person name="Lovell J.T."/>
            <person name="Bentley N."/>
            <person name="Bhattarai G."/>
            <person name="Jenkins J.W."/>
            <person name="Sreedasyam A."/>
            <person name="Alarcon Y."/>
            <person name="Bock C."/>
            <person name="Boston L."/>
            <person name="Carlson J."/>
            <person name="Cervantes K."/>
            <person name="Clermont K."/>
            <person name="Krom N."/>
            <person name="Kubenka K."/>
            <person name="Mamidi S."/>
            <person name="Mattison C."/>
            <person name="Monteros M."/>
            <person name="Pisani C."/>
            <person name="Plott C."/>
            <person name="Rajasekar S."/>
            <person name="Rhein H.S."/>
            <person name="Rohla C."/>
            <person name="Song M."/>
            <person name="Hilaire R.S."/>
            <person name="Shu S."/>
            <person name="Wells L."/>
            <person name="Wang X."/>
            <person name="Webber J."/>
            <person name="Heerema R.J."/>
            <person name="Klein P."/>
            <person name="Conner P."/>
            <person name="Grauke L."/>
            <person name="Grimwood J."/>
            <person name="Schmutz J."/>
            <person name="Randall J.J."/>
        </authorList>
    </citation>
    <scope>NUCLEOTIDE SEQUENCE</scope>
    <source>
        <tissue evidence="13">Leaf</tissue>
    </source>
</reference>
<dbReference type="PROSITE" id="PS50071">
    <property type="entry name" value="HOMEOBOX_2"/>
    <property type="match status" value="1"/>
</dbReference>
<dbReference type="SMART" id="SM00389">
    <property type="entry name" value="HOX"/>
    <property type="match status" value="1"/>
</dbReference>
<dbReference type="CDD" id="cd00086">
    <property type="entry name" value="homeodomain"/>
    <property type="match status" value="1"/>
</dbReference>
<evidence type="ECO:0000256" key="3">
    <source>
        <dbReference type="ARBA" id="ARBA00023125"/>
    </source>
</evidence>
<evidence type="ECO:0000256" key="7">
    <source>
        <dbReference type="PROSITE-ProRule" id="PRU00108"/>
    </source>
</evidence>
<dbReference type="GO" id="GO:0000981">
    <property type="term" value="F:DNA-binding transcription factor activity, RNA polymerase II-specific"/>
    <property type="evidence" value="ECO:0007669"/>
    <property type="project" value="UniProtKB-UniRule"/>
</dbReference>
<comment type="caution">
    <text evidence="12">The sequence shown here is derived from an EMBL/GenBank/DDBJ whole genome shotgun (WGS) entry which is preliminary data.</text>
</comment>
<accession>A0A8T1N341</accession>
<dbReference type="InterPro" id="IPR001356">
    <property type="entry name" value="HD"/>
</dbReference>
<evidence type="ECO:0000256" key="1">
    <source>
        <dbReference type="ARBA" id="ARBA00004123"/>
    </source>
</evidence>
<evidence type="ECO:0000256" key="4">
    <source>
        <dbReference type="ARBA" id="ARBA00023163"/>
    </source>
</evidence>
<dbReference type="PROSITE" id="PS00027">
    <property type="entry name" value="HOMEOBOX_1"/>
    <property type="match status" value="1"/>
</dbReference>
<evidence type="ECO:0000313" key="14">
    <source>
        <dbReference type="Proteomes" id="UP000811609"/>
    </source>
</evidence>
<sequence>MQQFSSSDSLDALISICPPKEKKDELNTHGYSEEFRVMLDRINGEDLSYETSQALEKRRRLSLYQVKELERSFEVENRLEPERKVKLAEELELQPRQVAIWFQNRRTRLKTKQLQRDFSLLKDSYDALKLDCNNLEQEKESLSSTLRELKEKLCRQSGEGNHSVEEESLISEFDTNVSDRRKTGDLFENGEKAVRVSSDSKDGSSDCISNSLADRFRDSEFREVPGKAYQPQPTRMEEQSLFSTEESCNFFSVDQAPTLHWYFPEQ</sequence>
<organism evidence="12 14">
    <name type="scientific">Carya illinoinensis</name>
    <name type="common">Pecan</name>
    <dbReference type="NCBI Taxonomy" id="32201"/>
    <lineage>
        <taxon>Eukaryota</taxon>
        <taxon>Viridiplantae</taxon>
        <taxon>Streptophyta</taxon>
        <taxon>Embryophyta</taxon>
        <taxon>Tracheophyta</taxon>
        <taxon>Spermatophyta</taxon>
        <taxon>Magnoliopsida</taxon>
        <taxon>eudicotyledons</taxon>
        <taxon>Gunneridae</taxon>
        <taxon>Pentapetalae</taxon>
        <taxon>rosids</taxon>
        <taxon>fabids</taxon>
        <taxon>Fagales</taxon>
        <taxon>Juglandaceae</taxon>
        <taxon>Carya</taxon>
    </lineage>
</organism>
<evidence type="ECO:0000256" key="2">
    <source>
        <dbReference type="ARBA" id="ARBA00023015"/>
    </source>
</evidence>
<dbReference type="Proteomes" id="UP000811609">
    <property type="component" value="Chromosome 16"/>
</dbReference>
<evidence type="ECO:0000313" key="12">
    <source>
        <dbReference type="EMBL" id="KAG6624525.1"/>
    </source>
</evidence>
<keyword evidence="5 7" id="KW-0539">Nucleus</keyword>
<feature type="domain" description="Homeobox" evidence="11">
    <location>
        <begin position="52"/>
        <end position="112"/>
    </location>
</feature>
<keyword evidence="7 8" id="KW-0371">Homeobox</keyword>
<dbReference type="PANTHER" id="PTHR24326">
    <property type="entry name" value="HOMEOBOX-LEUCINE ZIPPER PROTEIN"/>
    <property type="match status" value="1"/>
</dbReference>
<dbReference type="InterPro" id="IPR003106">
    <property type="entry name" value="Leu_zip_homeo"/>
</dbReference>
<proteinExistence type="inferred from homology"/>
<feature type="DNA-binding region" description="Homeobox" evidence="7">
    <location>
        <begin position="54"/>
        <end position="113"/>
    </location>
</feature>
<keyword evidence="14" id="KW-1185">Reference proteome</keyword>
<dbReference type="EMBL" id="CM031824">
    <property type="protein sequence ID" value="KAG6624525.1"/>
    <property type="molecule type" value="Genomic_DNA"/>
</dbReference>
<evidence type="ECO:0000256" key="6">
    <source>
        <dbReference type="ARBA" id="ARBA00025748"/>
    </source>
</evidence>
<dbReference type="EMBL" id="CM031840">
    <property type="protein sequence ID" value="KAG6671972.1"/>
    <property type="molecule type" value="Genomic_DNA"/>
</dbReference>
<dbReference type="InterPro" id="IPR017970">
    <property type="entry name" value="Homeobox_CS"/>
</dbReference>
<evidence type="ECO:0000256" key="5">
    <source>
        <dbReference type="ARBA" id="ARBA00023242"/>
    </source>
</evidence>
<protein>
    <recommendedName>
        <fullName evidence="9">Homeobox-leucine zipper protein</fullName>
    </recommendedName>
    <alternativeName>
        <fullName evidence="9">HD-ZIP protein</fullName>
    </alternativeName>
    <alternativeName>
        <fullName evidence="9">Homeodomain transcription factor</fullName>
    </alternativeName>
</protein>
<dbReference type="GO" id="GO:0005634">
    <property type="term" value="C:nucleus"/>
    <property type="evidence" value="ECO:0007669"/>
    <property type="project" value="UniProtKB-SubCell"/>
</dbReference>
<evidence type="ECO:0000256" key="9">
    <source>
        <dbReference type="RuleBase" id="RU369038"/>
    </source>
</evidence>
<comment type="function">
    <text evidence="9">Transcription factor.</text>
</comment>
<dbReference type="InterPro" id="IPR045224">
    <property type="entry name" value="HDZip_class_I_plant"/>
</dbReference>
<evidence type="ECO:0000259" key="11">
    <source>
        <dbReference type="PROSITE" id="PS50071"/>
    </source>
</evidence>
<comment type="subcellular location">
    <subcellularLocation>
        <location evidence="1 7 8">Nucleus</location>
    </subcellularLocation>
</comment>
<evidence type="ECO:0000313" key="13">
    <source>
        <dbReference type="EMBL" id="KAG6671972.1"/>
    </source>
</evidence>
<dbReference type="PANTHER" id="PTHR24326:SF535">
    <property type="entry name" value="HOMEOBOX-LEUCINE ZIPPER PROTEIN"/>
    <property type="match status" value="1"/>
</dbReference>
<dbReference type="GO" id="GO:0045893">
    <property type="term" value="P:positive regulation of DNA-templated transcription"/>
    <property type="evidence" value="ECO:0007669"/>
    <property type="project" value="TreeGrafter"/>
</dbReference>